<evidence type="ECO:0000313" key="7">
    <source>
        <dbReference type="EMBL" id="TDO37134.1"/>
    </source>
</evidence>
<evidence type="ECO:0000256" key="5">
    <source>
        <dbReference type="ARBA" id="ARBA00023098"/>
    </source>
</evidence>
<comment type="caution">
    <text evidence="7">The sequence shown here is derived from an EMBL/GenBank/DDBJ whole genome shotgun (WGS) entry which is preliminary data.</text>
</comment>
<evidence type="ECO:0000256" key="1">
    <source>
        <dbReference type="ARBA" id="ARBA00010815"/>
    </source>
</evidence>
<keyword evidence="4" id="KW-0949">S-adenosyl-L-methionine</keyword>
<dbReference type="RefSeq" id="WP_166661066.1">
    <property type="nucleotide sequence ID" value="NZ_BOMD01000127.1"/>
</dbReference>
<name>A0A4R6JLE7_9ACTN</name>
<dbReference type="InterPro" id="IPR029063">
    <property type="entry name" value="SAM-dependent_MTases_sf"/>
</dbReference>
<dbReference type="PANTHER" id="PTHR43667:SF1">
    <property type="entry name" value="CYCLOPROPANE-FATTY-ACYL-PHOSPHOLIPID SYNTHASE"/>
    <property type="match status" value="1"/>
</dbReference>
<protein>
    <submittedName>
        <fullName evidence="7">Cyclopropane-fatty-acyl-phospholipid synthase</fullName>
    </submittedName>
</protein>
<keyword evidence="5" id="KW-0443">Lipid metabolism</keyword>
<evidence type="ECO:0000313" key="8">
    <source>
        <dbReference type="Proteomes" id="UP000294901"/>
    </source>
</evidence>
<dbReference type="EMBL" id="SNWR01000001">
    <property type="protein sequence ID" value="TDO37134.1"/>
    <property type="molecule type" value="Genomic_DNA"/>
</dbReference>
<dbReference type="InterPro" id="IPR003333">
    <property type="entry name" value="CMAS"/>
</dbReference>
<dbReference type="GO" id="GO:0032259">
    <property type="term" value="P:methylation"/>
    <property type="evidence" value="ECO:0007669"/>
    <property type="project" value="UniProtKB-KW"/>
</dbReference>
<keyword evidence="8" id="KW-1185">Reference proteome</keyword>
<feature type="active site" evidence="6">
    <location>
        <position position="273"/>
    </location>
</feature>
<dbReference type="Gene3D" id="3.40.50.150">
    <property type="entry name" value="Vaccinia Virus protein VP39"/>
    <property type="match status" value="1"/>
</dbReference>
<dbReference type="GO" id="GO:0008168">
    <property type="term" value="F:methyltransferase activity"/>
    <property type="evidence" value="ECO:0007669"/>
    <property type="project" value="UniProtKB-KW"/>
</dbReference>
<evidence type="ECO:0000256" key="2">
    <source>
        <dbReference type="ARBA" id="ARBA00022603"/>
    </source>
</evidence>
<organism evidence="7 8">
    <name type="scientific">Paractinoplanes brasiliensis</name>
    <dbReference type="NCBI Taxonomy" id="52695"/>
    <lineage>
        <taxon>Bacteria</taxon>
        <taxon>Bacillati</taxon>
        <taxon>Actinomycetota</taxon>
        <taxon>Actinomycetes</taxon>
        <taxon>Micromonosporales</taxon>
        <taxon>Micromonosporaceae</taxon>
        <taxon>Paractinoplanes</taxon>
    </lineage>
</organism>
<dbReference type="Pfam" id="PF02353">
    <property type="entry name" value="CMAS"/>
    <property type="match status" value="1"/>
</dbReference>
<dbReference type="CDD" id="cd02440">
    <property type="entry name" value="AdoMet_MTases"/>
    <property type="match status" value="1"/>
</dbReference>
<keyword evidence="3" id="KW-0808">Transferase</keyword>
<dbReference type="SUPFAM" id="SSF53335">
    <property type="entry name" value="S-adenosyl-L-methionine-dependent methyltransferases"/>
    <property type="match status" value="1"/>
</dbReference>
<gene>
    <name evidence="7" type="ORF">C8E87_0734</name>
</gene>
<dbReference type="InterPro" id="IPR050723">
    <property type="entry name" value="CFA/CMAS"/>
</dbReference>
<reference evidence="7 8" key="1">
    <citation type="submission" date="2019-03" db="EMBL/GenBank/DDBJ databases">
        <title>Sequencing the genomes of 1000 actinobacteria strains.</title>
        <authorList>
            <person name="Klenk H.-P."/>
        </authorList>
    </citation>
    <scope>NUCLEOTIDE SEQUENCE [LARGE SCALE GENOMIC DNA]</scope>
    <source>
        <strain evidence="7 8">DSM 43805</strain>
    </source>
</reference>
<accession>A0A4R6JLE7</accession>
<dbReference type="AlphaFoldDB" id="A0A4R6JLE7"/>
<evidence type="ECO:0000256" key="6">
    <source>
        <dbReference type="PIRSR" id="PIRSR003085-1"/>
    </source>
</evidence>
<evidence type="ECO:0000256" key="4">
    <source>
        <dbReference type="ARBA" id="ARBA00022691"/>
    </source>
</evidence>
<dbReference type="PANTHER" id="PTHR43667">
    <property type="entry name" value="CYCLOPROPANE-FATTY-ACYL-PHOSPHOLIPID SYNTHASE"/>
    <property type="match status" value="1"/>
</dbReference>
<sequence length="298" mass="32790">MSHSTSQSQIESHYDLSNSYYALWLDESMTYSAALWGGTEADPAGLADAQQAKYHRHLDLAGAPGIDGSHPDGFRLLDIGCGWGGMIRHALDTGRVTAATGLTLSRAQHSYFGATPRPNGKVLVESWETHQPEQPYDAIVSIGAFEHFVTADTAPEKRAGAYESYFRRCHRLLRPGASMSLQTIAYDGVAGTSGPVGAFVTGDIFPGSTLPRLVEIAAACDAYFSVEQVTSHPDDYAKTLSVWSARLTAARAQAEEIVGPDEYRRYRVYLKACEATFRRRAATLYRIGFRRRDEPLFR</sequence>
<dbReference type="Proteomes" id="UP000294901">
    <property type="component" value="Unassembled WGS sequence"/>
</dbReference>
<keyword evidence="2" id="KW-0489">Methyltransferase</keyword>
<dbReference type="GO" id="GO:0008610">
    <property type="term" value="P:lipid biosynthetic process"/>
    <property type="evidence" value="ECO:0007669"/>
    <property type="project" value="InterPro"/>
</dbReference>
<comment type="similarity">
    <text evidence="1">Belongs to the CFA/CMAS family.</text>
</comment>
<dbReference type="PIRSF" id="PIRSF003085">
    <property type="entry name" value="CMAS"/>
    <property type="match status" value="1"/>
</dbReference>
<proteinExistence type="inferred from homology"/>
<evidence type="ECO:0000256" key="3">
    <source>
        <dbReference type="ARBA" id="ARBA00022679"/>
    </source>
</evidence>